<gene>
    <name evidence="2" type="ORF">EVAR_15981_1</name>
</gene>
<comment type="caution">
    <text evidence="2">The sequence shown here is derived from an EMBL/GenBank/DDBJ whole genome shotgun (WGS) entry which is preliminary data.</text>
</comment>
<proteinExistence type="predicted"/>
<sequence length="371" mass="41917">MWFGSYALHFETARTIAISFSVCASTNGLTRSFVGQMTAVGGMYQDIPLSSSRYRLNVPPEARSGRFDLTRFKPSSTQLPVTGTDLSAIRFLLYVLNRCYCCFVFMAMKGKPCRSGPASYVTSPEGNDRDAFRLIRHVWLFLEPFSIQPALRRDVIRKTGECDSKRWPGHPGSVNESGLNDTRANESCGKISKGILKKFYAGRAGELILPGHIEPPMCLAAPRFTRRYVVLKFPIHSFKFHIHHARLQLRLKELRVTVPKSHLVTCRPTLNSNRISDGGASEAMKGESGHRKSHLQNESQRHKLLLYVRILRESVVPQRPVFLLQLSFNQSVALSHVYVRKLVKLVVLVVVYASQWVTALVDFRSDVPVRI</sequence>
<name>A0A4C1UL74_EUMVA</name>
<evidence type="ECO:0000313" key="2">
    <source>
        <dbReference type="EMBL" id="GBP27208.1"/>
    </source>
</evidence>
<dbReference type="Proteomes" id="UP000299102">
    <property type="component" value="Unassembled WGS sequence"/>
</dbReference>
<accession>A0A4C1UL74</accession>
<evidence type="ECO:0000256" key="1">
    <source>
        <dbReference type="SAM" id="MobiDB-lite"/>
    </source>
</evidence>
<dbReference type="EMBL" id="BGZK01000190">
    <property type="protein sequence ID" value="GBP27208.1"/>
    <property type="molecule type" value="Genomic_DNA"/>
</dbReference>
<evidence type="ECO:0000313" key="3">
    <source>
        <dbReference type="Proteomes" id="UP000299102"/>
    </source>
</evidence>
<protein>
    <submittedName>
        <fullName evidence="2">Uncharacterized protein</fullName>
    </submittedName>
</protein>
<reference evidence="2 3" key="1">
    <citation type="journal article" date="2019" name="Commun. Biol.">
        <title>The bagworm genome reveals a unique fibroin gene that provides high tensile strength.</title>
        <authorList>
            <person name="Kono N."/>
            <person name="Nakamura H."/>
            <person name="Ohtoshi R."/>
            <person name="Tomita M."/>
            <person name="Numata K."/>
            <person name="Arakawa K."/>
        </authorList>
    </citation>
    <scope>NUCLEOTIDE SEQUENCE [LARGE SCALE GENOMIC DNA]</scope>
</reference>
<organism evidence="2 3">
    <name type="scientific">Eumeta variegata</name>
    <name type="common">Bagworm moth</name>
    <name type="synonym">Eumeta japonica</name>
    <dbReference type="NCBI Taxonomy" id="151549"/>
    <lineage>
        <taxon>Eukaryota</taxon>
        <taxon>Metazoa</taxon>
        <taxon>Ecdysozoa</taxon>
        <taxon>Arthropoda</taxon>
        <taxon>Hexapoda</taxon>
        <taxon>Insecta</taxon>
        <taxon>Pterygota</taxon>
        <taxon>Neoptera</taxon>
        <taxon>Endopterygota</taxon>
        <taxon>Lepidoptera</taxon>
        <taxon>Glossata</taxon>
        <taxon>Ditrysia</taxon>
        <taxon>Tineoidea</taxon>
        <taxon>Psychidae</taxon>
        <taxon>Oiketicinae</taxon>
        <taxon>Eumeta</taxon>
    </lineage>
</organism>
<feature type="region of interest" description="Disordered" evidence="1">
    <location>
        <begin position="275"/>
        <end position="295"/>
    </location>
</feature>
<dbReference type="AlphaFoldDB" id="A0A4C1UL74"/>
<keyword evidence="3" id="KW-1185">Reference proteome</keyword>